<dbReference type="GeneID" id="108021726"/>
<name>A0AB39ZZD1_DROSZ</name>
<dbReference type="AlphaFoldDB" id="A0AB39ZZD1"/>
<dbReference type="Gene3D" id="2.60.40.790">
    <property type="match status" value="1"/>
</dbReference>
<dbReference type="Proteomes" id="UP001652628">
    <property type="component" value="Chromosome 2L"/>
</dbReference>
<accession>A0AB39ZZD1</accession>
<protein>
    <recommendedName>
        <fullName evidence="3">SHSP domain-containing protein</fullName>
    </recommendedName>
</protein>
<evidence type="ECO:0008006" key="3">
    <source>
        <dbReference type="Google" id="ProtNLM"/>
    </source>
</evidence>
<keyword evidence="1" id="KW-1185">Reference proteome</keyword>
<dbReference type="RefSeq" id="XP_016946051.3">
    <property type="nucleotide sequence ID" value="XM_017090562.3"/>
</dbReference>
<sequence length="136" mass="15853">MSAAKNKGLSKTQEFKLMRSEYELRVNQLERDVYECCRILNKARKTEELNKKWSSAKNGCEKEKIVSWEFDMLDFPVENIAIWHKDKLVYLRAFKKNLDMKQEILLPQNVDKSKITAIFTAPGTLTISVPIITAIR</sequence>
<gene>
    <name evidence="2" type="primary">LOC108021726</name>
</gene>
<proteinExistence type="predicted"/>
<reference evidence="2" key="2">
    <citation type="submission" date="2025-08" db="UniProtKB">
        <authorList>
            <consortium name="RefSeq"/>
        </authorList>
    </citation>
    <scope>IDENTIFICATION</scope>
</reference>
<organism evidence="1 2">
    <name type="scientific">Drosophila suzukii</name>
    <name type="common">Spotted-wing drosophila fruit fly</name>
    <dbReference type="NCBI Taxonomy" id="28584"/>
    <lineage>
        <taxon>Eukaryota</taxon>
        <taxon>Metazoa</taxon>
        <taxon>Ecdysozoa</taxon>
        <taxon>Arthropoda</taxon>
        <taxon>Hexapoda</taxon>
        <taxon>Insecta</taxon>
        <taxon>Pterygota</taxon>
        <taxon>Neoptera</taxon>
        <taxon>Endopterygota</taxon>
        <taxon>Diptera</taxon>
        <taxon>Brachycera</taxon>
        <taxon>Muscomorpha</taxon>
        <taxon>Ephydroidea</taxon>
        <taxon>Drosophilidae</taxon>
        <taxon>Drosophila</taxon>
        <taxon>Sophophora</taxon>
    </lineage>
</organism>
<dbReference type="SUPFAM" id="SSF49764">
    <property type="entry name" value="HSP20-like chaperones"/>
    <property type="match status" value="1"/>
</dbReference>
<dbReference type="InterPro" id="IPR008978">
    <property type="entry name" value="HSP20-like_chaperone"/>
</dbReference>
<evidence type="ECO:0000313" key="1">
    <source>
        <dbReference type="Proteomes" id="UP001652628"/>
    </source>
</evidence>
<evidence type="ECO:0000313" key="2">
    <source>
        <dbReference type="RefSeq" id="XP_016946051.3"/>
    </source>
</evidence>
<reference evidence="1" key="1">
    <citation type="submission" date="2025-05" db="UniProtKB">
        <authorList>
            <consortium name="RefSeq"/>
        </authorList>
    </citation>
    <scope>NUCLEOTIDE SEQUENCE [LARGE SCALE GENOMIC DNA]</scope>
</reference>